<feature type="region of interest" description="Disordered" evidence="4">
    <location>
        <begin position="46"/>
        <end position="101"/>
    </location>
</feature>
<evidence type="ECO:0000256" key="1">
    <source>
        <dbReference type="ARBA" id="ARBA00022723"/>
    </source>
</evidence>
<dbReference type="PANTHER" id="PTHR13173:SF10">
    <property type="entry name" value="WW DOMAIN-BINDING PROTEIN 4"/>
    <property type="match status" value="1"/>
</dbReference>
<evidence type="ECO:0000256" key="3">
    <source>
        <dbReference type="ARBA" id="ARBA00022833"/>
    </source>
</evidence>
<evidence type="ECO:0000313" key="6">
    <source>
        <dbReference type="EMBL" id="KAK5090950.1"/>
    </source>
</evidence>
<proteinExistence type="predicted"/>
<dbReference type="SUPFAM" id="SSF57667">
    <property type="entry name" value="beta-beta-alpha zinc fingers"/>
    <property type="match status" value="1"/>
</dbReference>
<feature type="compositionally biased region" description="Low complexity" evidence="4">
    <location>
        <begin position="74"/>
        <end position="98"/>
    </location>
</feature>
<dbReference type="Proteomes" id="UP001309876">
    <property type="component" value="Unassembled WGS sequence"/>
</dbReference>
<dbReference type="InterPro" id="IPR003604">
    <property type="entry name" value="Matrin/U1-like-C_Znf_C2H2"/>
</dbReference>
<dbReference type="GO" id="GO:0071011">
    <property type="term" value="C:precatalytic spliceosome"/>
    <property type="evidence" value="ECO:0007669"/>
    <property type="project" value="TreeGrafter"/>
</dbReference>
<keyword evidence="1" id="KW-0479">Metal-binding</keyword>
<dbReference type="GO" id="GO:0000398">
    <property type="term" value="P:mRNA splicing, via spliceosome"/>
    <property type="evidence" value="ECO:0007669"/>
    <property type="project" value="InterPro"/>
</dbReference>
<reference evidence="6 7" key="1">
    <citation type="submission" date="2023-08" db="EMBL/GenBank/DDBJ databases">
        <title>Black Yeasts Isolated from many extreme environments.</title>
        <authorList>
            <person name="Coleine C."/>
            <person name="Stajich J.E."/>
            <person name="Selbmann L."/>
        </authorList>
    </citation>
    <scope>NUCLEOTIDE SEQUENCE [LARGE SCALE GENOMIC DNA]</scope>
    <source>
        <strain evidence="6 7">CCFEE 5910</strain>
    </source>
</reference>
<dbReference type="InterPro" id="IPR013085">
    <property type="entry name" value="U1-CZ_Znf_C2H2"/>
</dbReference>
<dbReference type="SMART" id="SM00451">
    <property type="entry name" value="ZnF_U1"/>
    <property type="match status" value="1"/>
</dbReference>
<sequence length="301" mass="32776">MSEHWKSTPKYWCKHCSIYVKDTPFERKQHENTGKHQGNLKRFLQGIHKDHQKNEREKERAKTEIERLNRVVGLAASSTTSSSHAPPKPPKTASTTLSAADQKRQWAQLADLGIAVPDHARAENAMAGSWQVVSTKAIEGGPPSEDKDNVSVGIRKRPFQNDAEEEETEDVVVRKGWGSTTKTYPGSKGTADDLGALLAAPLFKSRKKGRQDLPVLNDTTASPDLTAPKDEVVIKSDPSVAVPDPLTDPTVNSFNSATASSGPLPAGTKAETVQIAADNSQTPVFKKRKAKQPLSTRDPSE</sequence>
<dbReference type="GO" id="GO:0003723">
    <property type="term" value="F:RNA binding"/>
    <property type="evidence" value="ECO:0007669"/>
    <property type="project" value="TreeGrafter"/>
</dbReference>
<dbReference type="Gene3D" id="3.30.160.60">
    <property type="entry name" value="Classic Zinc Finger"/>
    <property type="match status" value="1"/>
</dbReference>
<feature type="domain" description="U1-type" evidence="5">
    <location>
        <begin position="8"/>
        <end position="43"/>
    </location>
</feature>
<keyword evidence="2" id="KW-0863">Zinc-finger</keyword>
<dbReference type="Pfam" id="PF06220">
    <property type="entry name" value="zf-U1"/>
    <property type="match status" value="1"/>
</dbReference>
<evidence type="ECO:0000313" key="7">
    <source>
        <dbReference type="Proteomes" id="UP001309876"/>
    </source>
</evidence>
<evidence type="ECO:0000259" key="5">
    <source>
        <dbReference type="SMART" id="SM00451"/>
    </source>
</evidence>
<name>A0AAN7T7G9_9EURO</name>
<organism evidence="6 7">
    <name type="scientific">Lithohypha guttulata</name>
    <dbReference type="NCBI Taxonomy" id="1690604"/>
    <lineage>
        <taxon>Eukaryota</taxon>
        <taxon>Fungi</taxon>
        <taxon>Dikarya</taxon>
        <taxon>Ascomycota</taxon>
        <taxon>Pezizomycotina</taxon>
        <taxon>Eurotiomycetes</taxon>
        <taxon>Chaetothyriomycetidae</taxon>
        <taxon>Chaetothyriales</taxon>
        <taxon>Trichomeriaceae</taxon>
        <taxon>Lithohypha</taxon>
    </lineage>
</organism>
<keyword evidence="3" id="KW-0862">Zinc</keyword>
<keyword evidence="7" id="KW-1185">Reference proteome</keyword>
<evidence type="ECO:0000256" key="4">
    <source>
        <dbReference type="SAM" id="MobiDB-lite"/>
    </source>
</evidence>
<dbReference type="PANTHER" id="PTHR13173">
    <property type="entry name" value="WW DOMAIN BINDING PROTEIN 4"/>
    <property type="match status" value="1"/>
</dbReference>
<feature type="compositionally biased region" description="Basic and acidic residues" evidence="4">
    <location>
        <begin position="47"/>
        <end position="69"/>
    </location>
</feature>
<feature type="compositionally biased region" description="Polar residues" evidence="4">
    <location>
        <begin position="249"/>
        <end position="261"/>
    </location>
</feature>
<dbReference type="AlphaFoldDB" id="A0AAN7T7G9"/>
<dbReference type="InterPro" id="IPR040023">
    <property type="entry name" value="WBP4"/>
</dbReference>
<feature type="region of interest" description="Disordered" evidence="4">
    <location>
        <begin position="157"/>
        <end position="192"/>
    </location>
</feature>
<dbReference type="GO" id="GO:0008270">
    <property type="term" value="F:zinc ion binding"/>
    <property type="evidence" value="ECO:0007669"/>
    <property type="project" value="UniProtKB-KW"/>
</dbReference>
<dbReference type="EMBL" id="JAVRRJ010000001">
    <property type="protein sequence ID" value="KAK5090950.1"/>
    <property type="molecule type" value="Genomic_DNA"/>
</dbReference>
<evidence type="ECO:0000256" key="2">
    <source>
        <dbReference type="ARBA" id="ARBA00022771"/>
    </source>
</evidence>
<gene>
    <name evidence="6" type="ORF">LTR05_001128</name>
</gene>
<comment type="caution">
    <text evidence="6">The sequence shown here is derived from an EMBL/GenBank/DDBJ whole genome shotgun (WGS) entry which is preliminary data.</text>
</comment>
<feature type="region of interest" description="Disordered" evidence="4">
    <location>
        <begin position="208"/>
        <end position="301"/>
    </location>
</feature>
<dbReference type="InterPro" id="IPR036236">
    <property type="entry name" value="Znf_C2H2_sf"/>
</dbReference>
<accession>A0AAN7T7G9</accession>
<protein>
    <recommendedName>
        <fullName evidence="5">U1-type domain-containing protein</fullName>
    </recommendedName>
</protein>